<protein>
    <recommendedName>
        <fullName evidence="2">Serine acetyltransferase</fullName>
    </recommendedName>
</protein>
<evidence type="ECO:0000313" key="10">
    <source>
        <dbReference type="Proteomes" id="UP000011124"/>
    </source>
</evidence>
<dbReference type="InterPro" id="IPR010493">
    <property type="entry name" value="Ser_AcTrfase_N"/>
</dbReference>
<dbReference type="InterPro" id="IPR045304">
    <property type="entry name" value="LbH_SAT"/>
</dbReference>
<gene>
    <name evidence="7" type="ordered locus">Selsp_1254</name>
    <name evidence="8" type="ORF">SELSPUOL_00974</name>
</gene>
<dbReference type="GO" id="GO:0005737">
    <property type="term" value="C:cytoplasm"/>
    <property type="evidence" value="ECO:0007669"/>
    <property type="project" value="InterPro"/>
</dbReference>
<reference evidence="8 9" key="1">
    <citation type="submission" date="2009-09" db="EMBL/GenBank/DDBJ databases">
        <authorList>
            <person name="Weinstock G."/>
            <person name="Sodergren E."/>
            <person name="Clifton S."/>
            <person name="Fulton L."/>
            <person name="Fulton B."/>
            <person name="Courtney L."/>
            <person name="Fronick C."/>
            <person name="Harrison M."/>
            <person name="Strong C."/>
            <person name="Farmer C."/>
            <person name="Delahaunty K."/>
            <person name="Markovic C."/>
            <person name="Hall O."/>
            <person name="Minx P."/>
            <person name="Tomlinson C."/>
            <person name="Mitreva M."/>
            <person name="Nelson J."/>
            <person name="Hou S."/>
            <person name="Wollam A."/>
            <person name="Pepin K.H."/>
            <person name="Johnson M."/>
            <person name="Bhonagiri V."/>
            <person name="Nash W.E."/>
            <person name="Warren W."/>
            <person name="Chinwalla A."/>
            <person name="Mardis E.R."/>
            <person name="Wilson R.K."/>
        </authorList>
    </citation>
    <scope>NUCLEOTIDE SEQUENCE [LARGE SCALE GENOMIC DNA]</scope>
    <source>
        <strain evidence="8">ATCC 35185</strain>
        <strain evidence="9">ATCC 35185 / DSM 20758 / VPI D19B-28</strain>
    </source>
</reference>
<reference evidence="7 10" key="2">
    <citation type="submission" date="2011-04" db="EMBL/GenBank/DDBJ databases">
        <title>The complete genome of Selenomonas sputigena DSM 20758.</title>
        <authorList>
            <consortium name="US DOE Joint Genome Institute (JGI-PGF)"/>
            <person name="Lucas S."/>
            <person name="Copeland A."/>
            <person name="Lapidus A."/>
            <person name="Bruce D."/>
            <person name="Goodwin L."/>
            <person name="Pitluck S."/>
            <person name="Peters L."/>
            <person name="Kyrpides N."/>
            <person name="Mavromatis K."/>
            <person name="Ivanova N."/>
            <person name="Ovchinnikova G."/>
            <person name="Teshima H."/>
            <person name="Detter J.C."/>
            <person name="Tapia R."/>
            <person name="Han C."/>
            <person name="Land M."/>
            <person name="Hauser L."/>
            <person name="Markowitz V."/>
            <person name="Cheng J.-F."/>
            <person name="Hugenholtz P."/>
            <person name="Woyke T."/>
            <person name="Wu D."/>
            <person name="Gronow S."/>
            <person name="Wellnitz S."/>
            <person name="Schneider S."/>
            <person name="Klenk H.-P."/>
            <person name="Eisen J.A."/>
        </authorList>
    </citation>
    <scope>NUCLEOTIDE SEQUENCE [LARGE SCALE GENOMIC DNA]</scope>
    <source>
        <strain evidence="7">ATCC 35185</strain>
        <strain evidence="10">ATCC 35185 / DSM 20758 / VPI D19B-28</strain>
    </source>
</reference>
<evidence type="ECO:0000256" key="2">
    <source>
        <dbReference type="ARBA" id="ARBA00018522"/>
    </source>
</evidence>
<evidence type="ECO:0000259" key="6">
    <source>
        <dbReference type="Pfam" id="PF06426"/>
    </source>
</evidence>
<dbReference type="AlphaFoldDB" id="C9LUG7"/>
<accession>C9LUG7</accession>
<dbReference type="Pfam" id="PF06426">
    <property type="entry name" value="SATase_N"/>
    <property type="match status" value="1"/>
</dbReference>
<dbReference type="EMBL" id="ACKP02000015">
    <property type="protein sequence ID" value="EEX77698.1"/>
    <property type="molecule type" value="Genomic_DNA"/>
</dbReference>
<dbReference type="InterPro" id="IPR011004">
    <property type="entry name" value="Trimer_LpxA-like_sf"/>
</dbReference>
<evidence type="ECO:0000256" key="1">
    <source>
        <dbReference type="ARBA" id="ARBA00004876"/>
    </source>
</evidence>
<sequence length="317" mass="35122">MADIIAENLHGVIGDILADYKTDRIIDKMDVFCRPDKKSVIDILDKLVRIVFPGYFKDEHYRVYSVENNMTMVMEDVAYLLNKQIAIALPCKCASMQSEEVIADRAQEITLAFFRAIPKIRSYIELDVQATFEGDPAASSEAEIIYSYPGLYAICVHRLAHELHVLGVPVIPRIMSEHAHSRTGVDIHPGAMIGRSFFIDHATGVVIGETTEIGEHVKIYQGVTLGALSTKGGRSLKDKKRHPTIEDHVTIYSGASILGGKTVIGKGAIIGGNAFITKSVAPGTQISVKNQELRYDKSRDELEQVDFEGEAPWFYVI</sequence>
<evidence type="ECO:0000313" key="9">
    <source>
        <dbReference type="Proteomes" id="UP000003505"/>
    </source>
</evidence>
<dbReference type="GO" id="GO:0006535">
    <property type="term" value="P:cysteine biosynthetic process from serine"/>
    <property type="evidence" value="ECO:0007669"/>
    <property type="project" value="InterPro"/>
</dbReference>
<keyword evidence="4 8" id="KW-0808">Transferase</keyword>
<dbReference type="KEGG" id="ssg:Selsp_1254"/>
<dbReference type="Gene3D" id="1.10.3130.10">
    <property type="entry name" value="serine acetyltransferase, domain 1"/>
    <property type="match status" value="1"/>
</dbReference>
<dbReference type="Gene3D" id="2.160.10.10">
    <property type="entry name" value="Hexapeptide repeat proteins"/>
    <property type="match status" value="1"/>
</dbReference>
<dbReference type="OrthoDB" id="9801456at2"/>
<dbReference type="RefSeq" id="WP_006192203.1">
    <property type="nucleotide sequence ID" value="NC_015437.1"/>
</dbReference>
<organism evidence="8 9">
    <name type="scientific">Selenomonas sputigena (strain ATCC 35185 / DSM 20758 / CCUG 44933 / VPI D19B-28)</name>
    <dbReference type="NCBI Taxonomy" id="546271"/>
    <lineage>
        <taxon>Bacteria</taxon>
        <taxon>Bacillati</taxon>
        <taxon>Bacillota</taxon>
        <taxon>Negativicutes</taxon>
        <taxon>Selenomonadales</taxon>
        <taxon>Selenomonadaceae</taxon>
        <taxon>Selenomonas</taxon>
    </lineage>
</organism>
<evidence type="ECO:0000256" key="3">
    <source>
        <dbReference type="ARBA" id="ARBA00022605"/>
    </source>
</evidence>
<dbReference type="Proteomes" id="UP000011124">
    <property type="component" value="Chromosome"/>
</dbReference>
<proteinExistence type="predicted"/>
<evidence type="ECO:0000256" key="5">
    <source>
        <dbReference type="ARBA" id="ARBA00023315"/>
    </source>
</evidence>
<keyword evidence="5 7" id="KW-0012">Acyltransferase</keyword>
<dbReference type="Proteomes" id="UP000003505">
    <property type="component" value="Unassembled WGS sequence"/>
</dbReference>
<evidence type="ECO:0000313" key="8">
    <source>
        <dbReference type="EMBL" id="EEX77698.1"/>
    </source>
</evidence>
<comment type="pathway">
    <text evidence="1">Amino-acid biosynthesis; L-cysteine biosynthesis; L-cysteine from L-serine: step 1/2.</text>
</comment>
<dbReference type="CDD" id="cd03354">
    <property type="entry name" value="LbH_SAT"/>
    <property type="match status" value="1"/>
</dbReference>
<dbReference type="PANTHER" id="PTHR42811">
    <property type="entry name" value="SERINE ACETYLTRANSFERASE"/>
    <property type="match status" value="1"/>
</dbReference>
<keyword evidence="3" id="KW-0028">Amino-acid biosynthesis</keyword>
<dbReference type="EMBL" id="CP002637">
    <property type="protein sequence ID" value="AEC00213.1"/>
    <property type="molecule type" value="Genomic_DNA"/>
</dbReference>
<dbReference type="eggNOG" id="COG1045">
    <property type="taxonomic scope" value="Bacteria"/>
</dbReference>
<dbReference type="STRING" id="546271.Selsp_1254"/>
<dbReference type="HOGENOM" id="CLU_051638_1_1_9"/>
<name>C9LUG7_SELS3</name>
<evidence type="ECO:0000256" key="4">
    <source>
        <dbReference type="ARBA" id="ARBA00022679"/>
    </source>
</evidence>
<dbReference type="GO" id="GO:0009001">
    <property type="term" value="F:serine O-acetyltransferase activity"/>
    <property type="evidence" value="ECO:0007669"/>
    <property type="project" value="InterPro"/>
</dbReference>
<dbReference type="InterPro" id="IPR042122">
    <property type="entry name" value="Ser_AcTrfase_N_sf"/>
</dbReference>
<evidence type="ECO:0000313" key="7">
    <source>
        <dbReference type="EMBL" id="AEC00213.1"/>
    </source>
</evidence>
<dbReference type="SUPFAM" id="SSF51161">
    <property type="entry name" value="Trimeric LpxA-like enzymes"/>
    <property type="match status" value="1"/>
</dbReference>
<keyword evidence="10" id="KW-1185">Reference proteome</keyword>
<feature type="domain" description="Serine acetyltransferase N-terminal" evidence="6">
    <location>
        <begin position="94"/>
        <end position="154"/>
    </location>
</feature>